<reference evidence="17 18" key="1">
    <citation type="submission" date="2018-07" db="EMBL/GenBank/DDBJ databases">
        <title>Complete genome sequence of Psychrobacillus sp. PB01, isolated from iceberg, and comparative genome analysis of Psychrobacillus strains.</title>
        <authorList>
            <person name="Lee P.C."/>
        </authorList>
    </citation>
    <scope>NUCLEOTIDE SEQUENCE [LARGE SCALE GENOMIC DNA]</scope>
    <source>
        <strain evidence="17 18">PB01</strain>
    </source>
</reference>
<dbReference type="Pfam" id="PF03717">
    <property type="entry name" value="PBP_dimer"/>
    <property type="match status" value="1"/>
</dbReference>
<dbReference type="GO" id="GO:0009002">
    <property type="term" value="F:serine-type D-Ala-D-Ala carboxypeptidase activity"/>
    <property type="evidence" value="ECO:0007669"/>
    <property type="project" value="UniProtKB-EC"/>
</dbReference>
<evidence type="ECO:0000259" key="15">
    <source>
        <dbReference type="Pfam" id="PF00905"/>
    </source>
</evidence>
<dbReference type="GO" id="GO:0071972">
    <property type="term" value="F:peptidoglycan L,D-transpeptidase activity"/>
    <property type="evidence" value="ECO:0007669"/>
    <property type="project" value="TreeGrafter"/>
</dbReference>
<evidence type="ECO:0000256" key="11">
    <source>
        <dbReference type="ARBA" id="ARBA00023136"/>
    </source>
</evidence>
<dbReference type="RefSeq" id="WP_151700358.1">
    <property type="nucleotide sequence ID" value="NZ_CP031223.1"/>
</dbReference>
<feature type="domain" description="Penicillin-binding protein dimerisation" evidence="16">
    <location>
        <begin position="68"/>
        <end position="324"/>
    </location>
</feature>
<dbReference type="GO" id="GO:0008658">
    <property type="term" value="F:penicillin binding"/>
    <property type="evidence" value="ECO:0007669"/>
    <property type="project" value="InterPro"/>
</dbReference>
<dbReference type="Gene3D" id="3.40.710.10">
    <property type="entry name" value="DD-peptidase/beta-lactamase superfamily"/>
    <property type="match status" value="1"/>
</dbReference>
<evidence type="ECO:0000256" key="9">
    <source>
        <dbReference type="ARBA" id="ARBA00022984"/>
    </source>
</evidence>
<evidence type="ECO:0000256" key="13">
    <source>
        <dbReference type="ARBA" id="ARBA00034000"/>
    </source>
</evidence>
<dbReference type="Gene3D" id="3.90.1310.10">
    <property type="entry name" value="Penicillin-binding protein 2a (Domain 2)"/>
    <property type="match status" value="1"/>
</dbReference>
<name>A0A5J6ST89_9BACI</name>
<dbReference type="OrthoDB" id="9770103at2"/>
<evidence type="ECO:0000313" key="17">
    <source>
        <dbReference type="EMBL" id="QFF99447.1"/>
    </source>
</evidence>
<dbReference type="InterPro" id="IPR001460">
    <property type="entry name" value="PCN-bd_Tpept"/>
</dbReference>
<dbReference type="InterPro" id="IPR005311">
    <property type="entry name" value="PBP_dimer"/>
</dbReference>
<protein>
    <recommendedName>
        <fullName evidence="5">serine-type D-Ala-D-Ala carboxypeptidase</fullName>
        <ecNumber evidence="5">3.4.16.4</ecNumber>
    </recommendedName>
</protein>
<dbReference type="Pfam" id="PF00905">
    <property type="entry name" value="Transpeptidase"/>
    <property type="match status" value="1"/>
</dbReference>
<keyword evidence="6" id="KW-1003">Cell membrane</keyword>
<keyword evidence="11" id="KW-0472">Membrane</keyword>
<dbReference type="PANTHER" id="PTHR30627:SF2">
    <property type="entry name" value="PEPTIDOGLYCAN D,D-TRANSPEPTIDASE MRDA"/>
    <property type="match status" value="1"/>
</dbReference>
<evidence type="ECO:0000256" key="2">
    <source>
        <dbReference type="ARBA" id="ARBA00004236"/>
    </source>
</evidence>
<accession>A0A5J6ST89</accession>
<dbReference type="AlphaFoldDB" id="A0A5J6ST89"/>
<feature type="region of interest" description="Disordered" evidence="14">
    <location>
        <begin position="715"/>
        <end position="745"/>
    </location>
</feature>
<evidence type="ECO:0000256" key="1">
    <source>
        <dbReference type="ARBA" id="ARBA00004167"/>
    </source>
</evidence>
<dbReference type="GO" id="GO:0009252">
    <property type="term" value="P:peptidoglycan biosynthetic process"/>
    <property type="evidence" value="ECO:0007669"/>
    <property type="project" value="UniProtKB-UniPathway"/>
</dbReference>
<dbReference type="Gene3D" id="1.10.10.1230">
    <property type="entry name" value="Penicillin-binding protein, N-terminal non-catalytic domain, head sub-domain"/>
    <property type="match status" value="1"/>
</dbReference>
<gene>
    <name evidence="17" type="ORF">PB01_11755</name>
</gene>
<evidence type="ECO:0000256" key="4">
    <source>
        <dbReference type="ARBA" id="ARBA00007171"/>
    </source>
</evidence>
<evidence type="ECO:0000256" key="10">
    <source>
        <dbReference type="ARBA" id="ARBA00022989"/>
    </source>
</evidence>
<dbReference type="GO" id="GO:0008360">
    <property type="term" value="P:regulation of cell shape"/>
    <property type="evidence" value="ECO:0007669"/>
    <property type="project" value="UniProtKB-KW"/>
</dbReference>
<keyword evidence="12" id="KW-0961">Cell wall biogenesis/degradation</keyword>
<dbReference type="PANTHER" id="PTHR30627">
    <property type="entry name" value="PEPTIDOGLYCAN D,D-TRANSPEPTIDASE"/>
    <property type="match status" value="1"/>
</dbReference>
<evidence type="ECO:0000256" key="14">
    <source>
        <dbReference type="SAM" id="MobiDB-lite"/>
    </source>
</evidence>
<comment type="subcellular location">
    <subcellularLocation>
        <location evidence="2">Cell membrane</location>
    </subcellularLocation>
    <subcellularLocation>
        <location evidence="1">Membrane</location>
        <topology evidence="1">Single-pass membrane protein</topology>
    </subcellularLocation>
</comment>
<evidence type="ECO:0000259" key="16">
    <source>
        <dbReference type="Pfam" id="PF03717"/>
    </source>
</evidence>
<dbReference type="SUPFAM" id="SSF56601">
    <property type="entry name" value="beta-lactamase/transpeptidase-like"/>
    <property type="match status" value="1"/>
</dbReference>
<evidence type="ECO:0000256" key="5">
    <source>
        <dbReference type="ARBA" id="ARBA00012448"/>
    </source>
</evidence>
<dbReference type="GO" id="GO:0005886">
    <property type="term" value="C:plasma membrane"/>
    <property type="evidence" value="ECO:0007669"/>
    <property type="project" value="UniProtKB-SubCell"/>
</dbReference>
<evidence type="ECO:0000256" key="3">
    <source>
        <dbReference type="ARBA" id="ARBA00004752"/>
    </source>
</evidence>
<evidence type="ECO:0000256" key="12">
    <source>
        <dbReference type="ARBA" id="ARBA00023316"/>
    </source>
</evidence>
<proteinExistence type="inferred from homology"/>
<keyword evidence="10" id="KW-1133">Transmembrane helix</keyword>
<evidence type="ECO:0000256" key="6">
    <source>
        <dbReference type="ARBA" id="ARBA00022475"/>
    </source>
</evidence>
<organism evidence="17 18">
    <name type="scientific">Psychrobacillus glaciei</name>
    <dbReference type="NCBI Taxonomy" id="2283160"/>
    <lineage>
        <taxon>Bacteria</taxon>
        <taxon>Bacillati</taxon>
        <taxon>Bacillota</taxon>
        <taxon>Bacilli</taxon>
        <taxon>Bacillales</taxon>
        <taxon>Bacillaceae</taxon>
        <taxon>Psychrobacillus</taxon>
    </lineage>
</organism>
<dbReference type="Proteomes" id="UP000325517">
    <property type="component" value="Chromosome"/>
</dbReference>
<dbReference type="InterPro" id="IPR050515">
    <property type="entry name" value="Beta-lactam/transpept"/>
</dbReference>
<dbReference type="EMBL" id="CP031223">
    <property type="protein sequence ID" value="QFF99447.1"/>
    <property type="molecule type" value="Genomic_DNA"/>
</dbReference>
<keyword evidence="7" id="KW-0812">Transmembrane</keyword>
<sequence>MRKTPNKRAQSVKAKQRANITFRMNILFFSIFLLFTLLILRLGYLQIVKGEDYKLKLERTEEVAVNTSVPRGRIFDSEGRILVDNEPQRAITYTKMQTTKSDEMYEIAKKLSKLIQKNPKAITKSDLQDFWLWKNKEKALELVSAEERKKIETDENLSTKEKNIEANRLTRSRIPEEELHSFTQEEMQVIAIYREMVAGYALSPQIIKGGEVANKEIKPGEISEEVTVEEFARVSERLSDLKGVNTTTDWRRVYTSPLAILGTASLPKEGIPKERLDYFLSRGYSRNDRVGKSYIEQQYEEVLQGKKSIVKNITDGKGRVIDTQTVDEGKPGKDLVLTMDSEVQIAQEEILEKELLRLKQIPGTKYLDRAFFIMMNPYTGEVLSLVGKQVVNDPVTGKPKVRDYAFGSFTTAYEVGSTVKPGTLLTGYREKAIEIGEKFVDEPIRIKGSAPKSSVFNRSGRILLSDSEAIERSSNVFMFKTAYSIAGRVYQPNQGINFGIDAFQKMRNGYAQLGLGVRTGIDLPGEVTGVEGGLEMGKLLDLAIGQYDTYTPLQLAQYAATLANGGSRIQPHVVKEIREPSTDGEQLGGVVKEFTPNVLNTIDNTTAEIEHIRSAMQLVYYGSKGSAHTAFGSSQFNGAGKTGTAQSFYRDVEKGRTFSTVNLTHIGFAPFDNPEIAYALVIPSASLESNYKSSFATPIARELVDEYFKIQQKNEALKENDSTATPTIKPAFTNDKIDEEETQTK</sequence>
<keyword evidence="9" id="KW-0573">Peptidoglycan synthesis</keyword>
<comment type="catalytic activity">
    <reaction evidence="13">
        <text>Preferential cleavage: (Ac)2-L-Lys-D-Ala-|-D-Ala. Also transpeptidation of peptidyl-alanyl moieties that are N-acyl substituents of D-alanine.</text>
        <dbReference type="EC" id="3.4.16.4"/>
    </reaction>
</comment>
<keyword evidence="8" id="KW-0133">Cell shape</keyword>
<comment type="similarity">
    <text evidence="4">Belongs to the transpeptidase family.</text>
</comment>
<evidence type="ECO:0000256" key="7">
    <source>
        <dbReference type="ARBA" id="ARBA00022692"/>
    </source>
</evidence>
<dbReference type="InterPro" id="IPR036138">
    <property type="entry name" value="PBP_dimer_sf"/>
</dbReference>
<feature type="domain" description="Penicillin-binding protein transpeptidase" evidence="15">
    <location>
        <begin position="371"/>
        <end position="704"/>
    </location>
</feature>
<comment type="pathway">
    <text evidence="3">Cell wall biogenesis; peptidoglycan biosynthesis.</text>
</comment>
<dbReference type="UniPathway" id="UPA00219"/>
<dbReference type="KEGG" id="psyo:PB01_11755"/>
<dbReference type="InterPro" id="IPR012338">
    <property type="entry name" value="Beta-lactam/transpept-like"/>
</dbReference>
<dbReference type="GO" id="GO:0071555">
    <property type="term" value="P:cell wall organization"/>
    <property type="evidence" value="ECO:0007669"/>
    <property type="project" value="UniProtKB-KW"/>
</dbReference>
<evidence type="ECO:0000313" key="18">
    <source>
        <dbReference type="Proteomes" id="UP000325517"/>
    </source>
</evidence>
<evidence type="ECO:0000256" key="8">
    <source>
        <dbReference type="ARBA" id="ARBA00022960"/>
    </source>
</evidence>
<keyword evidence="18" id="KW-1185">Reference proteome</keyword>
<dbReference type="SUPFAM" id="SSF56519">
    <property type="entry name" value="Penicillin binding protein dimerisation domain"/>
    <property type="match status" value="1"/>
</dbReference>
<dbReference type="EC" id="3.4.16.4" evidence="5"/>